<name>M5UC54_9BACT</name>
<comment type="caution">
    <text evidence="2">The sequence shown here is derived from an EMBL/GenBank/DDBJ whole genome shotgun (WGS) entry which is preliminary data.</text>
</comment>
<dbReference type="Proteomes" id="UP000011885">
    <property type="component" value="Unassembled WGS sequence"/>
</dbReference>
<organism evidence="2 3">
    <name type="scientific">Rhodopirellula sallentina SM41</name>
    <dbReference type="NCBI Taxonomy" id="1263870"/>
    <lineage>
        <taxon>Bacteria</taxon>
        <taxon>Pseudomonadati</taxon>
        <taxon>Planctomycetota</taxon>
        <taxon>Planctomycetia</taxon>
        <taxon>Pirellulales</taxon>
        <taxon>Pirellulaceae</taxon>
        <taxon>Rhodopirellula</taxon>
    </lineage>
</organism>
<feature type="region of interest" description="Disordered" evidence="1">
    <location>
        <begin position="266"/>
        <end position="317"/>
    </location>
</feature>
<accession>M5UC54</accession>
<proteinExistence type="predicted"/>
<gene>
    <name evidence="2" type="ORF">RSSM_03079</name>
</gene>
<reference evidence="2 3" key="1">
    <citation type="journal article" date="2013" name="Mar. Genomics">
        <title>Expression of sulfatases in Rhodopirellula baltica and the diversity of sulfatases in the genus Rhodopirellula.</title>
        <authorList>
            <person name="Wegner C.E."/>
            <person name="Richter-Heitmann T."/>
            <person name="Klindworth A."/>
            <person name="Klockow C."/>
            <person name="Richter M."/>
            <person name="Achstetter T."/>
            <person name="Glockner F.O."/>
            <person name="Harder J."/>
        </authorList>
    </citation>
    <scope>NUCLEOTIDE SEQUENCE [LARGE SCALE GENOMIC DNA]</scope>
    <source>
        <strain evidence="2 3">SM41</strain>
    </source>
</reference>
<evidence type="ECO:0000313" key="2">
    <source>
        <dbReference type="EMBL" id="EMI55436.1"/>
    </source>
</evidence>
<dbReference type="PATRIC" id="fig|1263870.3.peg.3269"/>
<dbReference type="EMBL" id="ANOH01000215">
    <property type="protein sequence ID" value="EMI55436.1"/>
    <property type="molecule type" value="Genomic_DNA"/>
</dbReference>
<evidence type="ECO:0000313" key="3">
    <source>
        <dbReference type="Proteomes" id="UP000011885"/>
    </source>
</evidence>
<keyword evidence="3" id="KW-1185">Reference proteome</keyword>
<sequence>MYMIRHINNHLRHFVFSHCSISRAFGSVATRQSAHCSEALSPGHHDAKLQTSPAFDVTSSRLCVSLFVAMLVAAEVCDRANAQPPRKPRIADTIKANVYADNSFKLYINGELVAVDSISFVPHNVVSVDVLPAYPMTIAVMGIDNADPKTGMEYANTSIGDGGFILKLGDGTVTNATWKAKKFSWGPIGGDTKNPRVENIPIPEDWYAVDFDDSNWPNAKEFTEAEVGPKEPFFEHDFQGAKFIWSDDVKLDNLVLFRTVVKSPPDGVERPDFRGLTDVVPQGGARRGGGGRQDGGGRQGGGRRGGGDGGGRQNPSR</sequence>
<feature type="compositionally biased region" description="Gly residues" evidence="1">
    <location>
        <begin position="285"/>
        <end position="317"/>
    </location>
</feature>
<dbReference type="AlphaFoldDB" id="M5UC54"/>
<protein>
    <submittedName>
        <fullName evidence="2">Uncharacterized protein</fullName>
    </submittedName>
</protein>
<evidence type="ECO:0000256" key="1">
    <source>
        <dbReference type="SAM" id="MobiDB-lite"/>
    </source>
</evidence>
<dbReference type="Gene3D" id="2.60.120.260">
    <property type="entry name" value="Galactose-binding domain-like"/>
    <property type="match status" value="1"/>
</dbReference>